<dbReference type="Pfam" id="PF01284">
    <property type="entry name" value="MARVEL"/>
    <property type="match status" value="1"/>
</dbReference>
<dbReference type="PANTHER" id="PTHR37451">
    <property type="entry name" value="MARVEL DOMAIN"/>
    <property type="match status" value="1"/>
</dbReference>
<comment type="caution">
    <text evidence="7">The sequence shown here is derived from an EMBL/GenBank/DDBJ whole genome shotgun (WGS) entry which is preliminary data.</text>
</comment>
<feature type="transmembrane region" description="Helical" evidence="5">
    <location>
        <begin position="42"/>
        <end position="62"/>
    </location>
</feature>
<name>A0AA40CRM6_9PEZI</name>
<dbReference type="GO" id="GO:0016020">
    <property type="term" value="C:membrane"/>
    <property type="evidence" value="ECO:0007669"/>
    <property type="project" value="UniProtKB-SubCell"/>
</dbReference>
<feature type="transmembrane region" description="Helical" evidence="5">
    <location>
        <begin position="111"/>
        <end position="132"/>
    </location>
</feature>
<dbReference type="EMBL" id="JAULSV010000003">
    <property type="protein sequence ID" value="KAK0648876.1"/>
    <property type="molecule type" value="Genomic_DNA"/>
</dbReference>
<gene>
    <name evidence="7" type="ORF">B0T16DRAFT_427849</name>
</gene>
<feature type="transmembrane region" description="Helical" evidence="5">
    <location>
        <begin position="7"/>
        <end position="30"/>
    </location>
</feature>
<keyword evidence="4 5" id="KW-0472">Membrane</keyword>
<evidence type="ECO:0000256" key="4">
    <source>
        <dbReference type="ARBA" id="ARBA00023136"/>
    </source>
</evidence>
<reference evidence="7" key="1">
    <citation type="submission" date="2023-06" db="EMBL/GenBank/DDBJ databases">
        <title>Genome-scale phylogeny and comparative genomics of the fungal order Sordariales.</title>
        <authorList>
            <consortium name="Lawrence Berkeley National Laboratory"/>
            <person name="Hensen N."/>
            <person name="Bonometti L."/>
            <person name="Westerberg I."/>
            <person name="Brannstrom I.O."/>
            <person name="Guillou S."/>
            <person name="Cros-Aarteil S."/>
            <person name="Calhoun S."/>
            <person name="Haridas S."/>
            <person name="Kuo A."/>
            <person name="Mondo S."/>
            <person name="Pangilinan J."/>
            <person name="Riley R."/>
            <person name="Labutti K."/>
            <person name="Andreopoulos B."/>
            <person name="Lipzen A."/>
            <person name="Chen C."/>
            <person name="Yanf M."/>
            <person name="Daum C."/>
            <person name="Ng V."/>
            <person name="Clum A."/>
            <person name="Steindorff A."/>
            <person name="Ohm R."/>
            <person name="Martin F."/>
            <person name="Silar P."/>
            <person name="Natvig D."/>
            <person name="Lalanne C."/>
            <person name="Gautier V."/>
            <person name="Ament-Velasquez S.L."/>
            <person name="Kruys A."/>
            <person name="Hutchinson M.I."/>
            <person name="Powell A.J."/>
            <person name="Barry K."/>
            <person name="Miller A.N."/>
            <person name="Grigoriev I.V."/>
            <person name="Debuchy R."/>
            <person name="Gladieux P."/>
            <person name="Thoren M.H."/>
            <person name="Johannesson H."/>
        </authorList>
    </citation>
    <scope>NUCLEOTIDE SEQUENCE</scope>
    <source>
        <strain evidence="7">SMH2532-1</strain>
    </source>
</reference>
<evidence type="ECO:0000256" key="2">
    <source>
        <dbReference type="ARBA" id="ARBA00022692"/>
    </source>
</evidence>
<dbReference type="Proteomes" id="UP001174936">
    <property type="component" value="Unassembled WGS sequence"/>
</dbReference>
<dbReference type="PANTHER" id="PTHR37451:SF1">
    <property type="entry name" value="MARVEL DOMAIN-CONTAINING PROTEIN"/>
    <property type="match status" value="1"/>
</dbReference>
<evidence type="ECO:0000259" key="6">
    <source>
        <dbReference type="Pfam" id="PF01284"/>
    </source>
</evidence>
<dbReference type="AlphaFoldDB" id="A0AA40CRM6"/>
<evidence type="ECO:0000313" key="7">
    <source>
        <dbReference type="EMBL" id="KAK0648876.1"/>
    </source>
</evidence>
<evidence type="ECO:0000256" key="3">
    <source>
        <dbReference type="ARBA" id="ARBA00022989"/>
    </source>
</evidence>
<dbReference type="InterPro" id="IPR008253">
    <property type="entry name" value="Marvel"/>
</dbReference>
<accession>A0AA40CRM6</accession>
<evidence type="ECO:0000256" key="1">
    <source>
        <dbReference type="ARBA" id="ARBA00004141"/>
    </source>
</evidence>
<feature type="transmembrane region" description="Helical" evidence="5">
    <location>
        <begin position="74"/>
        <end position="99"/>
    </location>
</feature>
<protein>
    <submittedName>
        <fullName evidence="7">Membrane-associating domain-containing protein</fullName>
    </submittedName>
</protein>
<keyword evidence="3 5" id="KW-1133">Transmembrane helix</keyword>
<evidence type="ECO:0000256" key="5">
    <source>
        <dbReference type="SAM" id="Phobius"/>
    </source>
</evidence>
<keyword evidence="2 5" id="KW-0812">Transmembrane</keyword>
<keyword evidence="8" id="KW-1185">Reference proteome</keyword>
<sequence>MEQLVAYVPILHIVTAVLAVIELGLTAYLVTPYNGWADPPSAKSFMLFNAIFSLLVLAYLALTPKYFPRFFHRLVALGLEAVTSLFWFAGSIALAAGWAHPRCGGNNYCGSVNAAVAFGFFLWALFTFFAILSAREVLRSRSHPTTAPAAKPYVAA</sequence>
<organism evidence="7 8">
    <name type="scientific">Cercophora newfieldiana</name>
    <dbReference type="NCBI Taxonomy" id="92897"/>
    <lineage>
        <taxon>Eukaryota</taxon>
        <taxon>Fungi</taxon>
        <taxon>Dikarya</taxon>
        <taxon>Ascomycota</taxon>
        <taxon>Pezizomycotina</taxon>
        <taxon>Sordariomycetes</taxon>
        <taxon>Sordariomycetidae</taxon>
        <taxon>Sordariales</taxon>
        <taxon>Lasiosphaeriaceae</taxon>
        <taxon>Cercophora</taxon>
    </lineage>
</organism>
<feature type="domain" description="MARVEL" evidence="6">
    <location>
        <begin position="10"/>
        <end position="132"/>
    </location>
</feature>
<comment type="subcellular location">
    <subcellularLocation>
        <location evidence="1">Membrane</location>
        <topology evidence="1">Multi-pass membrane protein</topology>
    </subcellularLocation>
</comment>
<evidence type="ECO:0000313" key="8">
    <source>
        <dbReference type="Proteomes" id="UP001174936"/>
    </source>
</evidence>
<proteinExistence type="predicted"/>